<evidence type="ECO:0000256" key="12">
    <source>
        <dbReference type="ARBA" id="ARBA00023157"/>
    </source>
</evidence>
<dbReference type="GO" id="GO:0098609">
    <property type="term" value="P:cell-cell adhesion"/>
    <property type="evidence" value="ECO:0007669"/>
    <property type="project" value="TreeGrafter"/>
</dbReference>
<dbReference type="InterPro" id="IPR013111">
    <property type="entry name" value="EGF_extracell"/>
</dbReference>
<dbReference type="AlphaFoldDB" id="A0A6I9YEL6"/>
<gene>
    <name evidence="19" type="primary">LOC106549482</name>
</gene>
<evidence type="ECO:0000256" key="15">
    <source>
        <dbReference type="SAM" id="Phobius"/>
    </source>
</evidence>
<dbReference type="Gene3D" id="3.40.50.410">
    <property type="entry name" value="von Willebrand factor, type A domain"/>
    <property type="match status" value="1"/>
</dbReference>
<keyword evidence="13" id="KW-0325">Glycoprotein</keyword>
<feature type="domain" description="Integrin beta subunit VWA" evidence="16">
    <location>
        <begin position="1"/>
        <end position="168"/>
    </location>
</feature>
<keyword evidence="10 14" id="KW-0401">Integrin</keyword>
<dbReference type="SMART" id="SM00187">
    <property type="entry name" value="INB"/>
    <property type="match status" value="1"/>
</dbReference>
<evidence type="ECO:0000256" key="4">
    <source>
        <dbReference type="ARBA" id="ARBA00022536"/>
    </source>
</evidence>
<dbReference type="SUPFAM" id="SSF69687">
    <property type="entry name" value="Integrin beta tail domain"/>
    <property type="match status" value="1"/>
</dbReference>
<keyword evidence="11 15" id="KW-0472">Membrane</keyword>
<evidence type="ECO:0000313" key="19">
    <source>
        <dbReference type="RefSeq" id="XP_013922623.1"/>
    </source>
</evidence>
<evidence type="ECO:0000256" key="8">
    <source>
        <dbReference type="ARBA" id="ARBA00022889"/>
    </source>
</evidence>
<evidence type="ECO:0000256" key="13">
    <source>
        <dbReference type="ARBA" id="ARBA00023180"/>
    </source>
</evidence>
<dbReference type="GO" id="GO:0007229">
    <property type="term" value="P:integrin-mediated signaling pathway"/>
    <property type="evidence" value="ECO:0007669"/>
    <property type="project" value="UniProtKB-KW"/>
</dbReference>
<keyword evidence="4" id="KW-0245">EGF-like domain</keyword>
<dbReference type="GeneID" id="106549482"/>
<name>A0A6I9YEL6_9SAUR</name>
<dbReference type="InterPro" id="IPR015812">
    <property type="entry name" value="Integrin_bsu"/>
</dbReference>
<dbReference type="SMART" id="SM01242">
    <property type="entry name" value="Integrin_B_tail"/>
    <property type="match status" value="1"/>
</dbReference>
<dbReference type="InterPro" id="IPR057243">
    <property type="entry name" value="Integrin_I-EGF_CS"/>
</dbReference>
<dbReference type="GO" id="GO:0007160">
    <property type="term" value="P:cell-matrix adhesion"/>
    <property type="evidence" value="ECO:0007669"/>
    <property type="project" value="TreeGrafter"/>
</dbReference>
<comment type="similarity">
    <text evidence="2 14">Belongs to the integrin beta chain family.</text>
</comment>
<proteinExistence type="inferred from homology"/>
<feature type="domain" description="Integrin beta subunit tail" evidence="17">
    <location>
        <begin position="186"/>
        <end position="260"/>
    </location>
</feature>
<dbReference type="PANTHER" id="PTHR10082:SF36">
    <property type="entry name" value="INTEGRIN BETA-7"/>
    <property type="match status" value="1"/>
</dbReference>
<keyword evidence="12" id="KW-1015">Disulfide bond</keyword>
<evidence type="ECO:0000256" key="11">
    <source>
        <dbReference type="ARBA" id="ARBA00023136"/>
    </source>
</evidence>
<comment type="subcellular location">
    <subcellularLocation>
        <location evidence="1 14">Cell membrane</location>
        <topology evidence="1 14">Single-pass type I membrane protein</topology>
    </subcellularLocation>
</comment>
<keyword evidence="7" id="KW-0677">Repeat</keyword>
<dbReference type="GO" id="GO:0008305">
    <property type="term" value="C:integrin complex"/>
    <property type="evidence" value="ECO:0007669"/>
    <property type="project" value="TreeGrafter"/>
</dbReference>
<evidence type="ECO:0000256" key="1">
    <source>
        <dbReference type="ARBA" id="ARBA00004251"/>
    </source>
</evidence>
<keyword evidence="18" id="KW-1185">Reference proteome</keyword>
<dbReference type="SUPFAM" id="SSF53300">
    <property type="entry name" value="vWA-like"/>
    <property type="match status" value="1"/>
</dbReference>
<dbReference type="GO" id="GO:0009986">
    <property type="term" value="C:cell surface"/>
    <property type="evidence" value="ECO:0007669"/>
    <property type="project" value="TreeGrafter"/>
</dbReference>
<evidence type="ECO:0000256" key="9">
    <source>
        <dbReference type="ARBA" id="ARBA00022989"/>
    </source>
</evidence>
<dbReference type="InterPro" id="IPR036465">
    <property type="entry name" value="vWFA_dom_sf"/>
</dbReference>
<dbReference type="GO" id="GO:0050900">
    <property type="term" value="P:leukocyte migration"/>
    <property type="evidence" value="ECO:0007669"/>
    <property type="project" value="TreeGrafter"/>
</dbReference>
<dbReference type="RefSeq" id="XP_013922623.1">
    <property type="nucleotide sequence ID" value="XM_014067148.1"/>
</dbReference>
<evidence type="ECO:0000256" key="5">
    <source>
        <dbReference type="ARBA" id="ARBA00022692"/>
    </source>
</evidence>
<dbReference type="GO" id="GO:0005178">
    <property type="term" value="F:integrin binding"/>
    <property type="evidence" value="ECO:0007669"/>
    <property type="project" value="TreeGrafter"/>
</dbReference>
<dbReference type="Pfam" id="PF00362">
    <property type="entry name" value="Integrin_beta"/>
    <property type="match status" value="1"/>
</dbReference>
<evidence type="ECO:0000256" key="2">
    <source>
        <dbReference type="ARBA" id="ARBA00007449"/>
    </source>
</evidence>
<dbReference type="Gene3D" id="2.10.25.10">
    <property type="entry name" value="Laminin"/>
    <property type="match status" value="2"/>
</dbReference>
<sequence length="334" mass="36593">MVPSKRKNPCLNAQENCQSAFSYKHVLALTENASEFESRVGQQRISANLDDAEGGFDAIMQAAICKDQIGWRNVTSLLVFTSDGAFHTAGDGKLGGILMPNDGRCHLDANGVYSKSHLYVGNGQCRCGQCQCQANYTGSACECSLDTNGCDQEGKICNGHGHCACNRCQCDVGWLGSHCADHQMPCEVHRDCAECKAFGTGPLSQNCSNSCSQMVRMLVAPVDERWCQMKGGDGRLLIYLIEKDKTGSILLTVNDRKGPDSTRQPNLMPVLMSGLIVVSIGVLLITLPRAVVEICDRRKFRRLEKERKSALWSQTNNFKFKSATTRVTTKGEHL</sequence>
<evidence type="ECO:0000313" key="18">
    <source>
        <dbReference type="Proteomes" id="UP000504617"/>
    </source>
</evidence>
<evidence type="ECO:0000259" key="17">
    <source>
        <dbReference type="SMART" id="SM01242"/>
    </source>
</evidence>
<protein>
    <recommendedName>
        <fullName evidence="14">Integrin beta</fullName>
    </recommendedName>
</protein>
<accession>A0A6I9YEL6</accession>
<keyword evidence="9 15" id="KW-1133">Transmembrane helix</keyword>
<keyword evidence="5 14" id="KW-0812">Transmembrane</keyword>
<dbReference type="PROSITE" id="PS00243">
    <property type="entry name" value="I_EGF_1"/>
    <property type="match status" value="1"/>
</dbReference>
<keyword evidence="6" id="KW-0732">Signal</keyword>
<dbReference type="Pfam" id="PF07965">
    <property type="entry name" value="Integrin_B_tail"/>
    <property type="match status" value="1"/>
</dbReference>
<evidence type="ECO:0000256" key="7">
    <source>
        <dbReference type="ARBA" id="ARBA00022737"/>
    </source>
</evidence>
<dbReference type="PRINTS" id="PR01186">
    <property type="entry name" value="INTEGRINB"/>
</dbReference>
<dbReference type="GO" id="GO:0005925">
    <property type="term" value="C:focal adhesion"/>
    <property type="evidence" value="ECO:0007669"/>
    <property type="project" value="TreeGrafter"/>
</dbReference>
<organism evidence="18 19">
    <name type="scientific">Thamnophis sirtalis</name>
    <dbReference type="NCBI Taxonomy" id="35019"/>
    <lineage>
        <taxon>Eukaryota</taxon>
        <taxon>Metazoa</taxon>
        <taxon>Chordata</taxon>
        <taxon>Craniata</taxon>
        <taxon>Vertebrata</taxon>
        <taxon>Euteleostomi</taxon>
        <taxon>Lepidosauria</taxon>
        <taxon>Squamata</taxon>
        <taxon>Bifurcata</taxon>
        <taxon>Unidentata</taxon>
        <taxon>Episquamata</taxon>
        <taxon>Toxicofera</taxon>
        <taxon>Serpentes</taxon>
        <taxon>Colubroidea</taxon>
        <taxon>Colubridae</taxon>
        <taxon>Natricinae</taxon>
        <taxon>Thamnophis</taxon>
    </lineage>
</organism>
<dbReference type="InterPro" id="IPR036349">
    <property type="entry name" value="Integrin_bsu_tail_dom_sf"/>
</dbReference>
<dbReference type="InterPro" id="IPR014836">
    <property type="entry name" value="Integrin_bsu_cyt_dom"/>
</dbReference>
<dbReference type="InterPro" id="IPR012896">
    <property type="entry name" value="Integrin_bsu_tail"/>
</dbReference>
<keyword evidence="3" id="KW-1003">Cell membrane</keyword>
<evidence type="ECO:0000256" key="10">
    <source>
        <dbReference type="ARBA" id="ARBA00023037"/>
    </source>
</evidence>
<dbReference type="Gene3D" id="4.10.1240.30">
    <property type="match status" value="1"/>
</dbReference>
<dbReference type="Pfam" id="PF08725">
    <property type="entry name" value="Integrin_b_cyt"/>
    <property type="match status" value="1"/>
</dbReference>
<evidence type="ECO:0000256" key="14">
    <source>
        <dbReference type="RuleBase" id="RU000633"/>
    </source>
</evidence>
<evidence type="ECO:0000256" key="3">
    <source>
        <dbReference type="ARBA" id="ARBA00022475"/>
    </source>
</evidence>
<dbReference type="GO" id="GO:0033627">
    <property type="term" value="P:cell adhesion mediated by integrin"/>
    <property type="evidence" value="ECO:0007669"/>
    <property type="project" value="TreeGrafter"/>
</dbReference>
<dbReference type="InterPro" id="IPR002369">
    <property type="entry name" value="Integrin_bsu_VWA"/>
</dbReference>
<dbReference type="KEGG" id="tsr:106549482"/>
<feature type="transmembrane region" description="Helical" evidence="15">
    <location>
        <begin position="267"/>
        <end position="292"/>
    </location>
</feature>
<evidence type="ECO:0000256" key="6">
    <source>
        <dbReference type="ARBA" id="ARBA00022729"/>
    </source>
</evidence>
<dbReference type="OrthoDB" id="410592at2759"/>
<dbReference type="Proteomes" id="UP000504617">
    <property type="component" value="Unplaced"/>
</dbReference>
<dbReference type="Gene3D" id="1.20.5.100">
    <property type="entry name" value="Cytochrome c1, transmembrane anchor, C-terminal"/>
    <property type="match status" value="1"/>
</dbReference>
<dbReference type="PANTHER" id="PTHR10082">
    <property type="entry name" value="INTEGRIN BETA SUBUNIT"/>
    <property type="match status" value="1"/>
</dbReference>
<reference evidence="19" key="1">
    <citation type="submission" date="2025-08" db="UniProtKB">
        <authorList>
            <consortium name="RefSeq"/>
        </authorList>
    </citation>
    <scope>IDENTIFICATION</scope>
</reference>
<keyword evidence="8 14" id="KW-0130">Cell adhesion</keyword>
<evidence type="ECO:0000259" key="16">
    <source>
        <dbReference type="SMART" id="SM00187"/>
    </source>
</evidence>
<dbReference type="Pfam" id="PF07974">
    <property type="entry name" value="EGF_2"/>
    <property type="match status" value="1"/>
</dbReference>